<organism evidence="3 4">
    <name type="scientific">Haemaphysalis longicornis</name>
    <name type="common">Bush tick</name>
    <dbReference type="NCBI Taxonomy" id="44386"/>
    <lineage>
        <taxon>Eukaryota</taxon>
        <taxon>Metazoa</taxon>
        <taxon>Ecdysozoa</taxon>
        <taxon>Arthropoda</taxon>
        <taxon>Chelicerata</taxon>
        <taxon>Arachnida</taxon>
        <taxon>Acari</taxon>
        <taxon>Parasitiformes</taxon>
        <taxon>Ixodida</taxon>
        <taxon>Ixodoidea</taxon>
        <taxon>Ixodidae</taxon>
        <taxon>Haemaphysalinae</taxon>
        <taxon>Haemaphysalis</taxon>
    </lineage>
</organism>
<keyword evidence="4" id="KW-1185">Reference proteome</keyword>
<dbReference type="OMA" id="TECYSIP"/>
<keyword evidence="2" id="KW-0732">Signal</keyword>
<evidence type="ECO:0000313" key="3">
    <source>
        <dbReference type="EMBL" id="KAH9375996.1"/>
    </source>
</evidence>
<accession>A0A9J6GPB6</accession>
<gene>
    <name evidence="3" type="ORF">HPB48_010199</name>
</gene>
<evidence type="ECO:0000256" key="1">
    <source>
        <dbReference type="SAM" id="Coils"/>
    </source>
</evidence>
<proteinExistence type="predicted"/>
<dbReference type="VEuPathDB" id="VectorBase:HLOH_062417"/>
<feature type="chain" id="PRO_5039920203" description="Tick transposon" evidence="2">
    <location>
        <begin position="18"/>
        <end position="406"/>
    </location>
</feature>
<feature type="signal peptide" evidence="2">
    <location>
        <begin position="1"/>
        <end position="17"/>
    </location>
</feature>
<dbReference type="Proteomes" id="UP000821853">
    <property type="component" value="Chromosome 5"/>
</dbReference>
<dbReference type="EMBL" id="JABSTR010000007">
    <property type="protein sequence ID" value="KAH9375996.1"/>
    <property type="molecule type" value="Genomic_DNA"/>
</dbReference>
<dbReference type="Gene3D" id="3.30.70.1820">
    <property type="entry name" value="L1 transposable element, RRM domain"/>
    <property type="match status" value="1"/>
</dbReference>
<evidence type="ECO:0008006" key="5">
    <source>
        <dbReference type="Google" id="ProtNLM"/>
    </source>
</evidence>
<comment type="caution">
    <text evidence="3">The sequence shown here is derived from an EMBL/GenBank/DDBJ whole genome shotgun (WGS) entry which is preliminary data.</text>
</comment>
<dbReference type="OrthoDB" id="7417618at2759"/>
<sequence>MPQRLTPLLFVLQVIFAISPLPQEPGSSYRHNAEPTTVSTVHLGPATPPFQPKDGPNVSTPLVLKGLTPPPPTSTSTLLFGVKARASGPTLRGLGSCSDMPQRLTPLLFVLQVRTYDPLFAKKSSNRCLLQLPSPQCLAALFSQCVNNARLLLLLSGDVEENRGPITRSTSNDPSSTEPTIQELLVKLEAGQDSIISELKAINSRLASTEERLNDLMTRIAKTETECYSIPEIRTDVANLISTTTKATEAITNIDDRINDAEDRSRRNNLLFYGIEEKESDKWIDSEKAVIKLCETKLNVTIDPKEIARAHRLGKIVPGKTRPIIVNFTFFKTRETVLSNAAKLKGTDYSITEDFCTATRSVRRELVRFARERDAVFKIKYKRLVIGSKTYHYDATHKKVEECSSP</sequence>
<protein>
    <recommendedName>
        <fullName evidence="5">Tick transposon</fullName>
    </recommendedName>
</protein>
<dbReference type="AlphaFoldDB" id="A0A9J6GPB6"/>
<evidence type="ECO:0000256" key="2">
    <source>
        <dbReference type="SAM" id="SignalP"/>
    </source>
</evidence>
<dbReference type="PANTHER" id="PTHR11505">
    <property type="entry name" value="L1 TRANSPOSABLE ELEMENT-RELATED"/>
    <property type="match status" value="1"/>
</dbReference>
<name>A0A9J6GPB6_HAELO</name>
<dbReference type="InterPro" id="IPR004244">
    <property type="entry name" value="Transposase_22"/>
</dbReference>
<evidence type="ECO:0000313" key="4">
    <source>
        <dbReference type="Proteomes" id="UP000821853"/>
    </source>
</evidence>
<keyword evidence="1" id="KW-0175">Coiled coil</keyword>
<feature type="coiled-coil region" evidence="1">
    <location>
        <begin position="199"/>
        <end position="226"/>
    </location>
</feature>
<reference evidence="3 4" key="1">
    <citation type="journal article" date="2020" name="Cell">
        <title>Large-Scale Comparative Analyses of Tick Genomes Elucidate Their Genetic Diversity and Vector Capacities.</title>
        <authorList>
            <consortium name="Tick Genome and Microbiome Consortium (TIGMIC)"/>
            <person name="Jia N."/>
            <person name="Wang J."/>
            <person name="Shi W."/>
            <person name="Du L."/>
            <person name="Sun Y."/>
            <person name="Zhan W."/>
            <person name="Jiang J.F."/>
            <person name="Wang Q."/>
            <person name="Zhang B."/>
            <person name="Ji P."/>
            <person name="Bell-Sakyi L."/>
            <person name="Cui X.M."/>
            <person name="Yuan T.T."/>
            <person name="Jiang B.G."/>
            <person name="Yang W.F."/>
            <person name="Lam T.T."/>
            <person name="Chang Q.C."/>
            <person name="Ding S.J."/>
            <person name="Wang X.J."/>
            <person name="Zhu J.G."/>
            <person name="Ruan X.D."/>
            <person name="Zhao L."/>
            <person name="Wei J.T."/>
            <person name="Ye R.Z."/>
            <person name="Que T.C."/>
            <person name="Du C.H."/>
            <person name="Zhou Y.H."/>
            <person name="Cheng J.X."/>
            <person name="Dai P.F."/>
            <person name="Guo W.B."/>
            <person name="Han X.H."/>
            <person name="Huang E.J."/>
            <person name="Li L.F."/>
            <person name="Wei W."/>
            <person name="Gao Y.C."/>
            <person name="Liu J.Z."/>
            <person name="Shao H.Z."/>
            <person name="Wang X."/>
            <person name="Wang C.C."/>
            <person name="Yang T.C."/>
            <person name="Huo Q.B."/>
            <person name="Li W."/>
            <person name="Chen H.Y."/>
            <person name="Chen S.E."/>
            <person name="Zhou L.G."/>
            <person name="Ni X.B."/>
            <person name="Tian J.H."/>
            <person name="Sheng Y."/>
            <person name="Liu T."/>
            <person name="Pan Y.S."/>
            <person name="Xia L.Y."/>
            <person name="Li J."/>
            <person name="Zhao F."/>
            <person name="Cao W.C."/>
        </authorList>
    </citation>
    <scope>NUCLEOTIDE SEQUENCE [LARGE SCALE GENOMIC DNA]</scope>
    <source>
        <strain evidence="3">HaeL-2018</strain>
    </source>
</reference>